<dbReference type="RefSeq" id="WP_169225828.1">
    <property type="nucleotide sequence ID" value="NZ_JABBGC010000001.1"/>
</dbReference>
<comment type="caution">
    <text evidence="1">The sequence shown here is derived from an EMBL/GenBank/DDBJ whole genome shotgun (WGS) entry which is preliminary data.</text>
</comment>
<keyword evidence="2" id="KW-1185">Reference proteome</keyword>
<protein>
    <submittedName>
        <fullName evidence="1">Uncharacterized protein</fullName>
    </submittedName>
</protein>
<proteinExistence type="predicted"/>
<evidence type="ECO:0000313" key="2">
    <source>
        <dbReference type="Proteomes" id="UP000583266"/>
    </source>
</evidence>
<organism evidence="1 2">
    <name type="scientific">Chitinophaga fulva</name>
    <dbReference type="NCBI Taxonomy" id="2728842"/>
    <lineage>
        <taxon>Bacteria</taxon>
        <taxon>Pseudomonadati</taxon>
        <taxon>Bacteroidota</taxon>
        <taxon>Chitinophagia</taxon>
        <taxon>Chitinophagales</taxon>
        <taxon>Chitinophagaceae</taxon>
        <taxon>Chitinophaga</taxon>
    </lineage>
</organism>
<name>A0A848GMM5_9BACT</name>
<dbReference type="EMBL" id="JABBGC010000001">
    <property type="protein sequence ID" value="NML38861.1"/>
    <property type="molecule type" value="Genomic_DNA"/>
</dbReference>
<accession>A0A848GMM5</accession>
<evidence type="ECO:0000313" key="1">
    <source>
        <dbReference type="EMBL" id="NML38861.1"/>
    </source>
</evidence>
<dbReference type="Proteomes" id="UP000583266">
    <property type="component" value="Unassembled WGS sequence"/>
</dbReference>
<sequence length="237" mass="26451">MRFEVLPVIDLMLGLYHQPAGMERFHQYLKHLQGNTRGDLAIPLGGFNPMGKAHVAEKLEQLKALHAEDIMADTLSSLGPLASGGVFKVALNLCDDLKGGWTHRYTTDYDARFKIQALVARGFCVPVFWTSESYDAALIRSRTLESCYRTLYWLTASKPLTLEDHGKQERYVAIQAGSIPFFSDAAIAAFYQQHKDSREYAVIFNFLYGDEAAASLGFPTFGIPGAMTGLRYLQQLT</sequence>
<dbReference type="AlphaFoldDB" id="A0A848GMM5"/>
<gene>
    <name evidence="1" type="ORF">HHL17_16765</name>
</gene>
<reference evidence="1 2" key="1">
    <citation type="submission" date="2020-04" db="EMBL/GenBank/DDBJ databases">
        <title>Chitinophaga sp. G-6-1-13 sp. nov., isolated from soil.</title>
        <authorList>
            <person name="Dahal R.H."/>
            <person name="Chaudhary D.K."/>
        </authorList>
    </citation>
    <scope>NUCLEOTIDE SEQUENCE [LARGE SCALE GENOMIC DNA]</scope>
    <source>
        <strain evidence="1 2">G-6-1-13</strain>
    </source>
</reference>